<keyword evidence="3" id="KW-1185">Reference proteome</keyword>
<reference evidence="3" key="2">
    <citation type="submission" date="2015-01" db="EMBL/GenBank/DDBJ databases">
        <title>Evolutionary Origins and Diversification of the Mycorrhizal Mutualists.</title>
        <authorList>
            <consortium name="DOE Joint Genome Institute"/>
            <consortium name="Mycorrhizal Genomics Consortium"/>
            <person name="Kohler A."/>
            <person name="Kuo A."/>
            <person name="Nagy L.G."/>
            <person name="Floudas D."/>
            <person name="Copeland A."/>
            <person name="Barry K.W."/>
            <person name="Cichocki N."/>
            <person name="Veneault-Fourrey C."/>
            <person name="LaButti K."/>
            <person name="Lindquist E.A."/>
            <person name="Lipzen A."/>
            <person name="Lundell T."/>
            <person name="Morin E."/>
            <person name="Murat C."/>
            <person name="Riley R."/>
            <person name="Ohm R."/>
            <person name="Sun H."/>
            <person name="Tunlid A."/>
            <person name="Henrissat B."/>
            <person name="Grigoriev I.V."/>
            <person name="Hibbett D.S."/>
            <person name="Martin F."/>
        </authorList>
    </citation>
    <scope>NUCLEOTIDE SEQUENCE [LARGE SCALE GENOMIC DNA]</scope>
    <source>
        <strain evidence="3">MAFF 305830</strain>
    </source>
</reference>
<reference evidence="2 3" key="1">
    <citation type="submission" date="2014-04" db="EMBL/GenBank/DDBJ databases">
        <authorList>
            <consortium name="DOE Joint Genome Institute"/>
            <person name="Kuo A."/>
            <person name="Zuccaro A."/>
            <person name="Kohler A."/>
            <person name="Nagy L.G."/>
            <person name="Floudas D."/>
            <person name="Copeland A."/>
            <person name="Barry K.W."/>
            <person name="Cichocki N."/>
            <person name="Veneault-Fourrey C."/>
            <person name="LaButti K."/>
            <person name="Lindquist E.A."/>
            <person name="Lipzen A."/>
            <person name="Lundell T."/>
            <person name="Morin E."/>
            <person name="Murat C."/>
            <person name="Sun H."/>
            <person name="Tunlid A."/>
            <person name="Henrissat B."/>
            <person name="Grigoriev I.V."/>
            <person name="Hibbett D.S."/>
            <person name="Martin F."/>
            <person name="Nordberg H.P."/>
            <person name="Cantor M.N."/>
            <person name="Hua S.X."/>
        </authorList>
    </citation>
    <scope>NUCLEOTIDE SEQUENCE [LARGE SCALE GENOMIC DNA]</scope>
    <source>
        <strain evidence="2 3">MAFF 305830</strain>
    </source>
</reference>
<dbReference type="InterPro" id="IPR019236">
    <property type="entry name" value="APP1_cat"/>
</dbReference>
<dbReference type="Proteomes" id="UP000054097">
    <property type="component" value="Unassembled WGS sequence"/>
</dbReference>
<gene>
    <name evidence="2" type="ORF">M408DRAFT_327296</name>
</gene>
<dbReference type="OrthoDB" id="414243at2759"/>
<evidence type="ECO:0000313" key="3">
    <source>
        <dbReference type="Proteomes" id="UP000054097"/>
    </source>
</evidence>
<dbReference type="EMBL" id="KN824281">
    <property type="protein sequence ID" value="KIM31898.1"/>
    <property type="molecule type" value="Genomic_DNA"/>
</dbReference>
<sequence>MALIADTIEKITHILSPGGKKTSKDEVWLLDNIAFPSDTSPSGWKAEYVVAFFKENEDFRTRIVKTIADIIQTLNIAPNDDETEARIKERIAPFLRQIGPNMEVDVHYEGDAGARLHLGPSETNGIFSQEIDFPAGSASLRPGDSQTMRVVRQQTESPAQNSATADLETGHTFFAADAPNSWGVISDVDDTIKVTEVRDRIKLLKHTFIDLPTAVEGMPELYKALRAAISTPTLPAPFVYLSASPYNLYPFLRDFVRANFPAGELILRDMSWMDMESFVLSLTMGTQEYKEDRMQKVSRWLPRTHWVCIGDSTQTDPEAYAAFYKAQLSNPLGGRVERIWIHKVVGVNPSQEKSLNAPERFEKAFAEVPKEIVKVFENASELYAELDALKRDVAASASRKA</sequence>
<protein>
    <recommendedName>
        <fullName evidence="1">Phosphatidate phosphatase APP1 catalytic domain-containing protein</fullName>
    </recommendedName>
</protein>
<dbReference type="GO" id="GO:0008195">
    <property type="term" value="F:phosphatidate phosphatase activity"/>
    <property type="evidence" value="ECO:0007669"/>
    <property type="project" value="InterPro"/>
</dbReference>
<dbReference type="Pfam" id="PF09949">
    <property type="entry name" value="APP1_cat"/>
    <property type="match status" value="1"/>
</dbReference>
<dbReference type="HOGENOM" id="CLU_030283_0_0_1"/>
<accession>A0A0C2X0T6</accession>
<dbReference type="AlphaFoldDB" id="A0A0C2X0T6"/>
<dbReference type="InterPro" id="IPR052935">
    <property type="entry name" value="Mg2+_PAP"/>
</dbReference>
<dbReference type="PANTHER" id="PTHR28208">
    <property type="entry name" value="PHOSPHATIDATE PHOSPHATASE APP1"/>
    <property type="match status" value="1"/>
</dbReference>
<evidence type="ECO:0000259" key="1">
    <source>
        <dbReference type="Pfam" id="PF09949"/>
    </source>
</evidence>
<evidence type="ECO:0000313" key="2">
    <source>
        <dbReference type="EMBL" id="KIM31898.1"/>
    </source>
</evidence>
<dbReference type="GO" id="GO:0030479">
    <property type="term" value="C:actin cortical patch"/>
    <property type="evidence" value="ECO:0007669"/>
    <property type="project" value="TreeGrafter"/>
</dbReference>
<feature type="domain" description="Phosphatidate phosphatase APP1 catalytic" evidence="1">
    <location>
        <begin position="182"/>
        <end position="327"/>
    </location>
</feature>
<dbReference type="STRING" id="933852.A0A0C2X0T6"/>
<name>A0A0C2X0T6_SERVB</name>
<organism evidence="2 3">
    <name type="scientific">Serendipita vermifera MAFF 305830</name>
    <dbReference type="NCBI Taxonomy" id="933852"/>
    <lineage>
        <taxon>Eukaryota</taxon>
        <taxon>Fungi</taxon>
        <taxon>Dikarya</taxon>
        <taxon>Basidiomycota</taxon>
        <taxon>Agaricomycotina</taxon>
        <taxon>Agaricomycetes</taxon>
        <taxon>Sebacinales</taxon>
        <taxon>Serendipitaceae</taxon>
        <taxon>Serendipita</taxon>
    </lineage>
</organism>
<dbReference type="PANTHER" id="PTHR28208:SF1">
    <property type="entry name" value="FILAMENT ORGANIZATION PROTEIN APP1-LIKE, PUTATIVE (AFU_ORTHOLOGUE AFUA_1G06650)-RELATED"/>
    <property type="match status" value="1"/>
</dbReference>
<proteinExistence type="predicted"/>